<evidence type="ECO:0000313" key="1">
    <source>
        <dbReference type="EMBL" id="MEL0629748.1"/>
    </source>
</evidence>
<comment type="caution">
    <text evidence="1">The sequence shown here is derived from an EMBL/GenBank/DDBJ whole genome shotgun (WGS) entry which is preliminary data.</text>
</comment>
<keyword evidence="2" id="KW-1185">Reference proteome</keyword>
<gene>
    <name evidence="1" type="ORF">V6256_09015</name>
</gene>
<dbReference type="Proteomes" id="UP001369082">
    <property type="component" value="Unassembled WGS sequence"/>
</dbReference>
<organism evidence="1 2">
    <name type="scientific">Psychromonas aquatilis</name>
    <dbReference type="NCBI Taxonomy" id="2005072"/>
    <lineage>
        <taxon>Bacteria</taxon>
        <taxon>Pseudomonadati</taxon>
        <taxon>Pseudomonadota</taxon>
        <taxon>Gammaproteobacteria</taxon>
        <taxon>Alteromonadales</taxon>
        <taxon>Psychromonadaceae</taxon>
        <taxon>Psychromonas</taxon>
    </lineage>
</organism>
<proteinExistence type="predicted"/>
<sequence>MKINNLGLFSDALGNEYEVLEQVTQITNKPNSKPFDGFKAYETTCGIPVNVRKDGAFVTWEDIVLHPVN</sequence>
<accession>A0ABU9GR04</accession>
<protein>
    <submittedName>
        <fullName evidence="1">Uncharacterized protein</fullName>
    </submittedName>
</protein>
<reference evidence="1 2" key="1">
    <citation type="submission" date="2024-02" db="EMBL/GenBank/DDBJ databases">
        <title>Bacteria isolated from the canopy kelp, Nereocystis luetkeana.</title>
        <authorList>
            <person name="Pfister C.A."/>
            <person name="Younker I.T."/>
            <person name="Light S.H."/>
        </authorList>
    </citation>
    <scope>NUCLEOTIDE SEQUENCE [LARGE SCALE GENOMIC DNA]</scope>
    <source>
        <strain evidence="1 2">TI.1.05</strain>
    </source>
</reference>
<evidence type="ECO:0000313" key="2">
    <source>
        <dbReference type="Proteomes" id="UP001369082"/>
    </source>
</evidence>
<dbReference type="EMBL" id="JBAKAZ010000029">
    <property type="protein sequence ID" value="MEL0629748.1"/>
    <property type="molecule type" value="Genomic_DNA"/>
</dbReference>
<dbReference type="RefSeq" id="WP_341597881.1">
    <property type="nucleotide sequence ID" value="NZ_JBAKAZ010000029.1"/>
</dbReference>
<name>A0ABU9GR04_9GAMM</name>